<feature type="region of interest" description="Disordered" evidence="1">
    <location>
        <begin position="278"/>
        <end position="345"/>
    </location>
</feature>
<evidence type="ECO:0000256" key="2">
    <source>
        <dbReference type="SAM" id="Phobius"/>
    </source>
</evidence>
<keyword evidence="2" id="KW-1133">Transmembrane helix</keyword>
<feature type="transmembrane region" description="Helical" evidence="2">
    <location>
        <begin position="501"/>
        <end position="521"/>
    </location>
</feature>
<gene>
    <name evidence="3" type="ORF">DFH08DRAFT_1082782</name>
</gene>
<keyword evidence="2" id="KW-0472">Membrane</keyword>
<dbReference type="Proteomes" id="UP001218218">
    <property type="component" value="Unassembled WGS sequence"/>
</dbReference>
<evidence type="ECO:0000256" key="1">
    <source>
        <dbReference type="SAM" id="MobiDB-lite"/>
    </source>
</evidence>
<keyword evidence="2" id="KW-0812">Transmembrane</keyword>
<feature type="transmembrane region" description="Helical" evidence="2">
    <location>
        <begin position="606"/>
        <end position="629"/>
    </location>
</feature>
<comment type="caution">
    <text evidence="3">The sequence shown here is derived from an EMBL/GenBank/DDBJ whole genome shotgun (WGS) entry which is preliminary data.</text>
</comment>
<dbReference type="EMBL" id="JARIHO010000029">
    <property type="protein sequence ID" value="KAJ7337568.1"/>
    <property type="molecule type" value="Genomic_DNA"/>
</dbReference>
<sequence>MGASLSTVYVSNWQQSCAALFDCTSEGLVNNKGQIISCQGNISSTPDVWGITFKACQANCGMDMLRQSIDFSASAIPLTTWLLPWLALIAQLPFEAKGWMDVLSACLCLGSPALAVYSLALTAFNRGYISSKFSALQHVAEKNTRQEYRYMVDRVKAAAFILKEVQQCPMRANQRTGELANLIVLNDPDRQNFWKVARKDLTNTRRGFTYSFGAQVFLAFVTYLISFIAAVHDSLGSPDVGLQFASSTVWSWMFPVVFGYIRVGSQYKAGSIQEALVDNPSDPERARDDSGETPFAYQSGLRPNADWYSPLQPGGAESPTDSPTTINGQELPAHGSNQSHLDIPLTPLPLRVPPSIASDRNEDHSLKTGSLDRKLPPPTWWSFDVRGDERREGPIFNYARVFTWFAFTGHIERGLETALESFRARAAIPSTTKEAADRCGFHPYQDLVAFTAWSDLPHVAIRGMCMAAIVALLLQWGTTGAAIFVAYNTPPVGIGCRSGSYLIYGIAATVSWLLLVFSNVVSHALMQRLERDPSRQPGILGGLAVTTRLMGKAIAISNAGWLIASTVLEDIGFFQTCWCQTSAFQFGQNGWATVFKGSSDLRDVAGGIWIGGFIWSAAVCVITAAIFAYGPH</sequence>
<feature type="compositionally biased region" description="Polar residues" evidence="1">
    <location>
        <begin position="319"/>
        <end position="328"/>
    </location>
</feature>
<accession>A0AAD6ZUD1</accession>
<protein>
    <submittedName>
        <fullName evidence="3">Uncharacterized protein</fullName>
    </submittedName>
</protein>
<feature type="transmembrane region" description="Helical" evidence="2">
    <location>
        <begin position="102"/>
        <end position="124"/>
    </location>
</feature>
<organism evidence="3 4">
    <name type="scientific">Mycena albidolilacea</name>
    <dbReference type="NCBI Taxonomy" id="1033008"/>
    <lineage>
        <taxon>Eukaryota</taxon>
        <taxon>Fungi</taxon>
        <taxon>Dikarya</taxon>
        <taxon>Basidiomycota</taxon>
        <taxon>Agaricomycotina</taxon>
        <taxon>Agaricomycetes</taxon>
        <taxon>Agaricomycetidae</taxon>
        <taxon>Agaricales</taxon>
        <taxon>Marasmiineae</taxon>
        <taxon>Mycenaceae</taxon>
        <taxon>Mycena</taxon>
    </lineage>
</organism>
<feature type="transmembrane region" description="Helical" evidence="2">
    <location>
        <begin position="242"/>
        <end position="261"/>
    </location>
</feature>
<reference evidence="3" key="1">
    <citation type="submission" date="2023-03" db="EMBL/GenBank/DDBJ databases">
        <title>Massive genome expansion in bonnet fungi (Mycena s.s.) driven by repeated elements and novel gene families across ecological guilds.</title>
        <authorList>
            <consortium name="Lawrence Berkeley National Laboratory"/>
            <person name="Harder C.B."/>
            <person name="Miyauchi S."/>
            <person name="Viragh M."/>
            <person name="Kuo A."/>
            <person name="Thoen E."/>
            <person name="Andreopoulos B."/>
            <person name="Lu D."/>
            <person name="Skrede I."/>
            <person name="Drula E."/>
            <person name="Henrissat B."/>
            <person name="Morin E."/>
            <person name="Kohler A."/>
            <person name="Barry K."/>
            <person name="LaButti K."/>
            <person name="Morin E."/>
            <person name="Salamov A."/>
            <person name="Lipzen A."/>
            <person name="Mereny Z."/>
            <person name="Hegedus B."/>
            <person name="Baldrian P."/>
            <person name="Stursova M."/>
            <person name="Weitz H."/>
            <person name="Taylor A."/>
            <person name="Grigoriev I.V."/>
            <person name="Nagy L.G."/>
            <person name="Martin F."/>
            <person name="Kauserud H."/>
        </authorList>
    </citation>
    <scope>NUCLEOTIDE SEQUENCE</scope>
    <source>
        <strain evidence="3">CBHHK002</strain>
    </source>
</reference>
<feature type="transmembrane region" description="Helical" evidence="2">
    <location>
        <begin position="71"/>
        <end position="90"/>
    </location>
</feature>
<name>A0AAD6ZUD1_9AGAR</name>
<feature type="region of interest" description="Disordered" evidence="1">
    <location>
        <begin position="352"/>
        <end position="371"/>
    </location>
</feature>
<keyword evidence="4" id="KW-1185">Reference proteome</keyword>
<evidence type="ECO:0000313" key="4">
    <source>
        <dbReference type="Proteomes" id="UP001218218"/>
    </source>
</evidence>
<proteinExistence type="predicted"/>
<feature type="transmembrane region" description="Helical" evidence="2">
    <location>
        <begin position="208"/>
        <end position="230"/>
    </location>
</feature>
<dbReference type="AlphaFoldDB" id="A0AAD6ZUD1"/>
<feature type="transmembrane region" description="Helical" evidence="2">
    <location>
        <begin position="466"/>
        <end position="489"/>
    </location>
</feature>
<evidence type="ECO:0000313" key="3">
    <source>
        <dbReference type="EMBL" id="KAJ7337568.1"/>
    </source>
</evidence>
<feature type="compositionally biased region" description="Basic and acidic residues" evidence="1">
    <location>
        <begin position="359"/>
        <end position="371"/>
    </location>
</feature>